<accession>A0A816TKC1</accession>
<sequence length="46" mass="5392">MKKEAFSSSSTLFYSFGDECLFSHLHITKINTNRHDIFIKVADKKR</sequence>
<protein>
    <submittedName>
        <fullName evidence="1">(rape) hypothetical protein</fullName>
    </submittedName>
</protein>
<organism evidence="1">
    <name type="scientific">Brassica napus</name>
    <name type="common">Rape</name>
    <dbReference type="NCBI Taxonomy" id="3708"/>
    <lineage>
        <taxon>Eukaryota</taxon>
        <taxon>Viridiplantae</taxon>
        <taxon>Streptophyta</taxon>
        <taxon>Embryophyta</taxon>
        <taxon>Tracheophyta</taxon>
        <taxon>Spermatophyta</taxon>
        <taxon>Magnoliopsida</taxon>
        <taxon>eudicotyledons</taxon>
        <taxon>Gunneridae</taxon>
        <taxon>Pentapetalae</taxon>
        <taxon>rosids</taxon>
        <taxon>malvids</taxon>
        <taxon>Brassicales</taxon>
        <taxon>Brassicaceae</taxon>
        <taxon>Brassiceae</taxon>
        <taxon>Brassica</taxon>
    </lineage>
</organism>
<evidence type="ECO:0000313" key="1">
    <source>
        <dbReference type="EMBL" id="CAF2097660.1"/>
    </source>
</evidence>
<name>A0A816TKC1_BRANA</name>
<proteinExistence type="predicted"/>
<dbReference type="EMBL" id="HG994359">
    <property type="protein sequence ID" value="CAF2097660.1"/>
    <property type="molecule type" value="Genomic_DNA"/>
</dbReference>
<dbReference type="AlphaFoldDB" id="A0A816TKC1"/>
<gene>
    <name evidence="1" type="ORF">DARMORV10_A05P19610.1</name>
</gene>
<dbReference type="Proteomes" id="UP001295469">
    <property type="component" value="Chromosome A05"/>
</dbReference>
<reference evidence="1" key="1">
    <citation type="submission" date="2021-01" db="EMBL/GenBank/DDBJ databases">
        <authorList>
            <consortium name="Genoscope - CEA"/>
            <person name="William W."/>
        </authorList>
    </citation>
    <scope>NUCLEOTIDE SEQUENCE</scope>
</reference>